<evidence type="ECO:0000313" key="3">
    <source>
        <dbReference type="Proteomes" id="UP000011096"/>
    </source>
</evidence>
<dbReference type="EMBL" id="ANPB02000002">
    <property type="protein sequence ID" value="KAF4488957.1"/>
    <property type="molecule type" value="Genomic_DNA"/>
</dbReference>
<dbReference type="GeneID" id="90979748"/>
<keyword evidence="3" id="KW-1185">Reference proteome</keyword>
<feature type="region of interest" description="Disordered" evidence="1">
    <location>
        <begin position="1"/>
        <end position="29"/>
    </location>
</feature>
<dbReference type="AlphaFoldDB" id="A0A7J6JF50"/>
<reference evidence="2 3" key="1">
    <citation type="submission" date="2012-08" db="EMBL/GenBank/DDBJ databases">
        <authorList>
            <person name="Gan P.H.P."/>
            <person name="Ikeda K."/>
            <person name="Irieda H."/>
            <person name="Narusaka M."/>
            <person name="O'Connell R.J."/>
            <person name="Narusaka Y."/>
            <person name="Takano Y."/>
            <person name="Kubo Y."/>
            <person name="Shirasu K."/>
        </authorList>
    </citation>
    <scope>NUCLEOTIDE SEQUENCE [LARGE SCALE GENOMIC DNA]</scope>
    <source>
        <strain evidence="2 3">Nara gc5</strain>
    </source>
</reference>
<dbReference type="InParanoid" id="A0A7J6JF50"/>
<organism evidence="2 3">
    <name type="scientific">Colletotrichum fructicola (strain Nara gc5)</name>
    <name type="common">Anthracnose fungus</name>
    <name type="synonym">Colletotrichum gloeosporioides (strain Nara gc5)</name>
    <dbReference type="NCBI Taxonomy" id="1213859"/>
    <lineage>
        <taxon>Eukaryota</taxon>
        <taxon>Fungi</taxon>
        <taxon>Dikarya</taxon>
        <taxon>Ascomycota</taxon>
        <taxon>Pezizomycotina</taxon>
        <taxon>Sordariomycetes</taxon>
        <taxon>Hypocreomycetidae</taxon>
        <taxon>Glomerellales</taxon>
        <taxon>Glomerellaceae</taxon>
        <taxon>Colletotrichum</taxon>
        <taxon>Colletotrichum gloeosporioides species complex</taxon>
    </lineage>
</organism>
<evidence type="ECO:0000256" key="1">
    <source>
        <dbReference type="SAM" id="MobiDB-lite"/>
    </source>
</evidence>
<dbReference type="RefSeq" id="XP_066009447.1">
    <property type="nucleotide sequence ID" value="XM_066151308.1"/>
</dbReference>
<name>A0A7J6JF50_COLFN</name>
<proteinExistence type="predicted"/>
<protein>
    <submittedName>
        <fullName evidence="2">Uncharacterized protein</fullName>
    </submittedName>
</protein>
<gene>
    <name evidence="2" type="ORF">CGGC5_v004573</name>
</gene>
<accession>A0A7J6JF50</accession>
<reference evidence="2 3" key="2">
    <citation type="submission" date="2020-04" db="EMBL/GenBank/DDBJ databases">
        <title>Genome sequencing and assembly of multiple isolates from the Colletotrichum gloeosporioides species complex.</title>
        <authorList>
            <person name="Gan P."/>
            <person name="Shirasu K."/>
        </authorList>
    </citation>
    <scope>NUCLEOTIDE SEQUENCE [LARGE SCALE GENOMIC DNA]</scope>
    <source>
        <strain evidence="2 3">Nara gc5</strain>
    </source>
</reference>
<dbReference type="Proteomes" id="UP000011096">
    <property type="component" value="Unassembled WGS sequence"/>
</dbReference>
<feature type="compositionally biased region" description="Polar residues" evidence="1">
    <location>
        <begin position="11"/>
        <end position="29"/>
    </location>
</feature>
<evidence type="ECO:0000313" key="2">
    <source>
        <dbReference type="EMBL" id="KAF4488957.1"/>
    </source>
</evidence>
<comment type="caution">
    <text evidence="2">The sequence shown here is derived from an EMBL/GenBank/DDBJ whole genome shotgun (WGS) entry which is preliminary data.</text>
</comment>
<sequence>MFHDQQHRSTNKLNYSQAPNQQAATTGSAENCTRAVFPVRRIQATFIECSIITANSGKERKSKDGILGLVFITPKKIAIVTRALGGRSTPAGPFPTNVLQGVALPRSGRACRLNSPSDSDATSRHHPSTHIDIWSSEVYEETSGLARRSERHEQRKYSSSLNNFGPSIRKRIEAICATVTR</sequence>